<dbReference type="PANTHER" id="PTHR10996">
    <property type="entry name" value="2-HYDROXYACID DEHYDROGENASE-RELATED"/>
    <property type="match status" value="1"/>
</dbReference>
<dbReference type="STRING" id="1743168.A8O14_01950"/>
<sequence>MNTQTNTQTTPGNASKKPKILVARAIFPEALAKLEESYEVRSNQEDRIFTPEELQKELSSIVGALVAGSERIDASALANAKDLKIVANISVGYNNFDVPAISAAGVMATNTPDVLTDTTADFGFALLMGTARRITESEHWIRAGHWDKWSIVNNPLGMDLHHSTVGIIGMGRIGQGIAKRALGFGMNVIYHNRSRLSEADEKACSARYVSKEELLRTADHVVLVLPYSAESHHTIGAKEIALMKPTATLINIARGGIVDDLALAQALKEKKIFAAGLDVFEGEPKVNPELLKLSNVVLAPHIASATEKTRRAMVDLAIDNLRAALDGKRPPSLINAEVFKG</sequence>
<dbReference type="Proteomes" id="UP000078463">
    <property type="component" value="Chromosome"/>
</dbReference>
<dbReference type="PROSITE" id="PS00065">
    <property type="entry name" value="D_2_HYDROXYACID_DH_1"/>
    <property type="match status" value="1"/>
</dbReference>
<dbReference type="InterPro" id="IPR006140">
    <property type="entry name" value="D-isomer_DH_NAD-bd"/>
</dbReference>
<gene>
    <name evidence="6" type="ORF">A8O14_01950</name>
</gene>
<reference evidence="7" key="1">
    <citation type="submission" date="2016-05" db="EMBL/GenBank/DDBJ databases">
        <title>Polynucleobacter sp. QLW-P1FAT50C-4 genome.</title>
        <authorList>
            <person name="Hahn M.W."/>
        </authorList>
    </citation>
    <scope>NUCLEOTIDE SEQUENCE [LARGE SCALE GENOMIC DNA]</scope>
    <source>
        <strain evidence="7">QLW-P1FAT50C-4</strain>
    </source>
</reference>
<dbReference type="SUPFAM" id="SSF51735">
    <property type="entry name" value="NAD(P)-binding Rossmann-fold domains"/>
    <property type="match status" value="1"/>
</dbReference>
<dbReference type="Gene3D" id="3.40.50.720">
    <property type="entry name" value="NAD(P)-binding Rossmann-like Domain"/>
    <property type="match status" value="2"/>
</dbReference>
<dbReference type="FunFam" id="3.40.50.720:FF:000462">
    <property type="entry name" value="Glyoxylate reductase (NADP+)"/>
    <property type="match status" value="1"/>
</dbReference>
<dbReference type="InterPro" id="IPR006139">
    <property type="entry name" value="D-isomer_2_OHA_DH_cat_dom"/>
</dbReference>
<accession>A0A191UDJ6</accession>
<evidence type="ECO:0000256" key="3">
    <source>
        <dbReference type="RuleBase" id="RU003719"/>
    </source>
</evidence>
<evidence type="ECO:0000259" key="4">
    <source>
        <dbReference type="Pfam" id="PF00389"/>
    </source>
</evidence>
<dbReference type="GO" id="GO:0030267">
    <property type="term" value="F:glyoxylate reductase (NADPH) activity"/>
    <property type="evidence" value="ECO:0007669"/>
    <property type="project" value="TreeGrafter"/>
</dbReference>
<dbReference type="GO" id="GO:0005829">
    <property type="term" value="C:cytosol"/>
    <property type="evidence" value="ECO:0007669"/>
    <property type="project" value="TreeGrafter"/>
</dbReference>
<evidence type="ECO:0000256" key="1">
    <source>
        <dbReference type="ARBA" id="ARBA00005854"/>
    </source>
</evidence>
<keyword evidence="2 3" id="KW-0560">Oxidoreductase</keyword>
<protein>
    <submittedName>
        <fullName evidence="6">D-glycerate dehydrogenase</fullName>
    </submittedName>
</protein>
<organism evidence="6 7">
    <name type="scientific">Polynucleobacter wuianus</name>
    <dbReference type="NCBI Taxonomy" id="1743168"/>
    <lineage>
        <taxon>Bacteria</taxon>
        <taxon>Pseudomonadati</taxon>
        <taxon>Pseudomonadota</taxon>
        <taxon>Betaproteobacteria</taxon>
        <taxon>Burkholderiales</taxon>
        <taxon>Burkholderiaceae</taxon>
        <taxon>Polynucleobacter</taxon>
    </lineage>
</organism>
<dbReference type="CDD" id="cd05301">
    <property type="entry name" value="GDH"/>
    <property type="match status" value="1"/>
</dbReference>
<dbReference type="KEGG" id="pwu:A8O14_01950"/>
<feature type="domain" description="D-isomer specific 2-hydroxyacid dehydrogenase catalytic" evidence="4">
    <location>
        <begin position="20"/>
        <end position="335"/>
    </location>
</feature>
<dbReference type="PANTHER" id="PTHR10996:SF283">
    <property type="entry name" value="GLYOXYLATE_HYDROXYPYRUVATE REDUCTASE B"/>
    <property type="match status" value="1"/>
</dbReference>
<dbReference type="Pfam" id="PF00389">
    <property type="entry name" value="2-Hacid_dh"/>
    <property type="match status" value="1"/>
</dbReference>
<dbReference type="InterPro" id="IPR036291">
    <property type="entry name" value="NAD(P)-bd_dom_sf"/>
</dbReference>
<dbReference type="InterPro" id="IPR029752">
    <property type="entry name" value="D-isomer_DH_CS1"/>
</dbReference>
<evidence type="ECO:0000313" key="6">
    <source>
        <dbReference type="EMBL" id="ANI98961.1"/>
    </source>
</evidence>
<dbReference type="InterPro" id="IPR050223">
    <property type="entry name" value="D-isomer_2-hydroxyacid_DH"/>
</dbReference>
<evidence type="ECO:0000259" key="5">
    <source>
        <dbReference type="Pfam" id="PF02826"/>
    </source>
</evidence>
<name>A0A191UDJ6_9BURK</name>
<dbReference type="GO" id="GO:0051287">
    <property type="term" value="F:NAD binding"/>
    <property type="evidence" value="ECO:0007669"/>
    <property type="project" value="InterPro"/>
</dbReference>
<dbReference type="OrthoDB" id="9805416at2"/>
<evidence type="ECO:0000256" key="2">
    <source>
        <dbReference type="ARBA" id="ARBA00023002"/>
    </source>
</evidence>
<keyword evidence="7" id="KW-1185">Reference proteome</keyword>
<proteinExistence type="inferred from homology"/>
<dbReference type="EMBL" id="CP015922">
    <property type="protein sequence ID" value="ANI98961.1"/>
    <property type="molecule type" value="Genomic_DNA"/>
</dbReference>
<feature type="domain" description="D-isomer specific 2-hydroxyacid dehydrogenase NAD-binding" evidence="5">
    <location>
        <begin position="124"/>
        <end position="303"/>
    </location>
</feature>
<dbReference type="AlphaFoldDB" id="A0A191UDJ6"/>
<dbReference type="SUPFAM" id="SSF52283">
    <property type="entry name" value="Formate/glycerate dehydrogenase catalytic domain-like"/>
    <property type="match status" value="1"/>
</dbReference>
<dbReference type="Pfam" id="PF02826">
    <property type="entry name" value="2-Hacid_dh_C"/>
    <property type="match status" value="1"/>
</dbReference>
<dbReference type="RefSeq" id="WP_068947968.1">
    <property type="nucleotide sequence ID" value="NZ_CP015922.1"/>
</dbReference>
<dbReference type="GO" id="GO:0016618">
    <property type="term" value="F:hydroxypyruvate reductase [NAD(P)H] activity"/>
    <property type="evidence" value="ECO:0007669"/>
    <property type="project" value="TreeGrafter"/>
</dbReference>
<evidence type="ECO:0000313" key="7">
    <source>
        <dbReference type="Proteomes" id="UP000078463"/>
    </source>
</evidence>
<comment type="similarity">
    <text evidence="1 3">Belongs to the D-isomer specific 2-hydroxyacid dehydrogenase family.</text>
</comment>